<dbReference type="AlphaFoldDB" id="A0A1J4KMC3"/>
<keyword evidence="2" id="KW-1185">Reference proteome</keyword>
<evidence type="ECO:0000313" key="2">
    <source>
        <dbReference type="Proteomes" id="UP000179807"/>
    </source>
</evidence>
<dbReference type="EMBL" id="MLAK01000609">
    <property type="protein sequence ID" value="OHT10517.1"/>
    <property type="molecule type" value="Genomic_DNA"/>
</dbReference>
<reference evidence="1" key="1">
    <citation type="submission" date="2016-10" db="EMBL/GenBank/DDBJ databases">
        <authorList>
            <person name="Benchimol M."/>
            <person name="Almeida L.G."/>
            <person name="Vasconcelos A.T."/>
            <person name="Perreira-Neves A."/>
            <person name="Rosa I.A."/>
            <person name="Tasca T."/>
            <person name="Bogo M.R."/>
            <person name="de Souza W."/>
        </authorList>
    </citation>
    <scope>NUCLEOTIDE SEQUENCE [LARGE SCALE GENOMIC DNA]</scope>
    <source>
        <strain evidence="1">K</strain>
    </source>
</reference>
<dbReference type="InterPro" id="IPR016024">
    <property type="entry name" value="ARM-type_fold"/>
</dbReference>
<evidence type="ECO:0000313" key="1">
    <source>
        <dbReference type="EMBL" id="OHT10517.1"/>
    </source>
</evidence>
<accession>A0A1J4KMC3</accession>
<sequence length="445" mass="51399">MSHVNVDLKSQERIIPFKQRVYSRTNDILKLVKQILNNEGDQDQKLSLLYSHVFKQIATYDELSQLGQRFPFKKFFNFVIANQGNQKGIKAFKILAKMTDSNEASYSFFTNPVLLQMCTAFFSTPENAPFVKYALLILINGSAYEDFAMMILNANICDILIHLPVSPELSRLVSELTYYPSNYLGQLFLIAIYILENHIKFDENDEISVIDFGIPCYAFKAIHHIYNIPNLPSEIHQMMTNQITPFILHNSQLYFSKMKKKRCFNALFKILAHIDNVPPEIGVNILNVISNIEFKKWVKSGKTVKIGMLPFISNVETWRPIIGEMFLNISFTKFAEMPYEIKLFIFKTILQYYQSTTIDKFTLPFIEWCLFYIDNEEVSKACFERLIEIALVAQGNLESSYEVCSKILSEIGASMNTFEEILDKDDEEIALRAARLVEILTSIQP</sequence>
<name>A0A1J4KMC3_9EUKA</name>
<dbReference type="Proteomes" id="UP000179807">
    <property type="component" value="Unassembled WGS sequence"/>
</dbReference>
<dbReference type="RefSeq" id="XP_068363653.1">
    <property type="nucleotide sequence ID" value="XM_068501260.1"/>
</dbReference>
<dbReference type="VEuPathDB" id="TrichDB:TRFO_20193"/>
<gene>
    <name evidence="1" type="ORF">TRFO_20193</name>
</gene>
<protein>
    <submittedName>
        <fullName evidence="1">Uncharacterized protein</fullName>
    </submittedName>
</protein>
<dbReference type="GeneID" id="94835964"/>
<proteinExistence type="predicted"/>
<dbReference type="SUPFAM" id="SSF48371">
    <property type="entry name" value="ARM repeat"/>
    <property type="match status" value="1"/>
</dbReference>
<organism evidence="1 2">
    <name type="scientific">Tritrichomonas foetus</name>
    <dbReference type="NCBI Taxonomy" id="1144522"/>
    <lineage>
        <taxon>Eukaryota</taxon>
        <taxon>Metamonada</taxon>
        <taxon>Parabasalia</taxon>
        <taxon>Tritrichomonadida</taxon>
        <taxon>Tritrichomonadidae</taxon>
        <taxon>Tritrichomonas</taxon>
    </lineage>
</organism>
<comment type="caution">
    <text evidence="1">The sequence shown here is derived from an EMBL/GenBank/DDBJ whole genome shotgun (WGS) entry which is preliminary data.</text>
</comment>